<dbReference type="Gene3D" id="1.10.418.50">
    <property type="entry name" value="Microtubule-binding protein MIP-T3"/>
    <property type="match status" value="1"/>
</dbReference>
<evidence type="ECO:0000256" key="1">
    <source>
        <dbReference type="ARBA" id="ARBA00004120"/>
    </source>
</evidence>
<dbReference type="GO" id="GO:0005930">
    <property type="term" value="C:axoneme"/>
    <property type="evidence" value="ECO:0007669"/>
    <property type="project" value="UniProtKB-SubCell"/>
</dbReference>
<dbReference type="GO" id="GO:0070507">
    <property type="term" value="P:regulation of microtubule cytoskeleton organization"/>
    <property type="evidence" value="ECO:0007669"/>
    <property type="project" value="TreeGrafter"/>
</dbReference>
<comment type="similarity">
    <text evidence="8">Belongs to the TRAF3IP1 family.</text>
</comment>
<dbReference type="Pfam" id="PF10243">
    <property type="entry name" value="MIP-T3"/>
    <property type="match status" value="1"/>
</dbReference>
<feature type="domain" description="TRAF3-interacting protein 1 N-terminal" evidence="11">
    <location>
        <begin position="36"/>
        <end position="129"/>
    </location>
</feature>
<feature type="compositionally biased region" description="Basic and acidic residues" evidence="10">
    <location>
        <begin position="537"/>
        <end position="546"/>
    </location>
</feature>
<evidence type="ECO:0000313" key="13">
    <source>
        <dbReference type="Proteomes" id="UP001054902"/>
    </source>
</evidence>
<organism evidence="12 13">
    <name type="scientific">Chaetoceros tenuissimus</name>
    <dbReference type="NCBI Taxonomy" id="426638"/>
    <lineage>
        <taxon>Eukaryota</taxon>
        <taxon>Sar</taxon>
        <taxon>Stramenopiles</taxon>
        <taxon>Ochrophyta</taxon>
        <taxon>Bacillariophyta</taxon>
        <taxon>Coscinodiscophyceae</taxon>
        <taxon>Chaetocerotophycidae</taxon>
        <taxon>Chaetocerotales</taxon>
        <taxon>Chaetocerotaceae</taxon>
        <taxon>Chaetoceros</taxon>
    </lineage>
</organism>
<sequence>MNKTLKKAIHQTTESITESFAKIETSGNHKSTHFVSPKCMVKPPFEFIHALVTIYYRHCNFAKDVYRDSDLDLQNMNSRKVRIKFLFQIIVYVGKILGEPLDVLLSPAKILGGKDVIKTLHFLEKLAKSVSLEKDVRDNMIPDLAQENKIDLLYRKAVKTRLALEKFIKVVREKMRIKDPVIEKRKQNKKISKIHPTTVASKGKDYQRAACPKKQQIQQINDCNDDNSAHKRSKPLHIKKQEQVHMPTKKSKIEKYVLQKESGAVTPKSNERLYKNSTDLDESSSIAQNPFEEENRKTKKSKVKKFRVEKGVIIPSLLEIEEEITDSDREEEVKIKTLQQIEEEYRRRMQRLKEKEAKLENRIQDTKSKEEHLQINEERVKRLAENLRKQHDKLKQDGLRQAMELDKLRLETTNTSRAKETKELQPVDVSFEFDFDDEFMKKACNTPTITDLRLVLEKRERMLSKRHDRMARAEKDLHRQLKELEELKRSTLEEKESSRHSESKQIRQRQFMKNPKKETSDNKGRKVSAKSRNISSNKEDCDRVQEKSFSPSRECDTCCHQRSDPRVPYTISVPPQPHIKKNKELTTITEEDESTTNNIRASRKSIPRSLLLYKQQQTHQHQENFVSLVHA</sequence>
<evidence type="ECO:0000256" key="5">
    <source>
        <dbReference type="ARBA" id="ARBA00023054"/>
    </source>
</evidence>
<dbReference type="PANTHER" id="PTHR31363:SF0">
    <property type="entry name" value="TRAF3-INTERACTING PROTEIN 1"/>
    <property type="match status" value="1"/>
</dbReference>
<evidence type="ECO:0000256" key="10">
    <source>
        <dbReference type="SAM" id="MobiDB-lite"/>
    </source>
</evidence>
<accession>A0AAD3H6T6</accession>
<evidence type="ECO:0000256" key="9">
    <source>
        <dbReference type="SAM" id="Coils"/>
    </source>
</evidence>
<evidence type="ECO:0000256" key="8">
    <source>
        <dbReference type="ARBA" id="ARBA00043971"/>
    </source>
</evidence>
<proteinExistence type="inferred from homology"/>
<reference evidence="12 13" key="1">
    <citation type="journal article" date="2021" name="Sci. Rep.">
        <title>The genome of the diatom Chaetoceros tenuissimus carries an ancient integrated fragment of an extant virus.</title>
        <authorList>
            <person name="Hongo Y."/>
            <person name="Kimura K."/>
            <person name="Takaki Y."/>
            <person name="Yoshida Y."/>
            <person name="Baba S."/>
            <person name="Kobayashi G."/>
            <person name="Nagasaki K."/>
            <person name="Hano T."/>
            <person name="Tomaru Y."/>
        </authorList>
    </citation>
    <scope>NUCLEOTIDE SEQUENCE [LARGE SCALE GENOMIC DNA]</scope>
    <source>
        <strain evidence="12 13">NIES-3715</strain>
    </source>
</reference>
<evidence type="ECO:0000256" key="7">
    <source>
        <dbReference type="ARBA" id="ARBA00023273"/>
    </source>
</evidence>
<name>A0AAD3H6T6_9STRA</name>
<protein>
    <recommendedName>
        <fullName evidence="11">TRAF3-interacting protein 1 N-terminal domain-containing protein</fullName>
    </recommendedName>
</protein>
<feature type="coiled-coil region" evidence="9">
    <location>
        <begin position="335"/>
        <end position="397"/>
    </location>
</feature>
<dbReference type="GO" id="GO:0036064">
    <property type="term" value="C:ciliary basal body"/>
    <property type="evidence" value="ECO:0007669"/>
    <property type="project" value="TreeGrafter"/>
</dbReference>
<feature type="region of interest" description="Disordered" evidence="10">
    <location>
        <begin position="488"/>
        <end position="547"/>
    </location>
</feature>
<dbReference type="Proteomes" id="UP001054902">
    <property type="component" value="Unassembled WGS sequence"/>
</dbReference>
<dbReference type="EMBL" id="BLLK01000045">
    <property type="protein sequence ID" value="GFH52128.1"/>
    <property type="molecule type" value="Genomic_DNA"/>
</dbReference>
<keyword evidence="7" id="KW-0966">Cell projection</keyword>
<feature type="compositionally biased region" description="Basic and acidic residues" evidence="10">
    <location>
        <begin position="515"/>
        <end position="524"/>
    </location>
</feature>
<gene>
    <name evidence="12" type="ORF">CTEN210_08604</name>
</gene>
<comment type="caution">
    <text evidence="12">The sequence shown here is derived from an EMBL/GenBank/DDBJ whole genome shotgun (WGS) entry which is preliminary data.</text>
</comment>
<keyword evidence="3" id="KW-0963">Cytoplasm</keyword>
<keyword evidence="6" id="KW-0206">Cytoskeleton</keyword>
<dbReference type="InterPro" id="IPR018799">
    <property type="entry name" value="TRAF3IP1"/>
</dbReference>
<comment type="subcellular location">
    <subcellularLocation>
        <location evidence="2">Cytoplasm</location>
        <location evidence="2">Cytoskeleton</location>
        <location evidence="2">Cilium axoneme</location>
    </subcellularLocation>
    <subcellularLocation>
        <location evidence="1">Cytoplasm</location>
        <location evidence="1">Cytoskeleton</location>
        <location evidence="1">Cilium basal body</location>
    </subcellularLocation>
</comment>
<keyword evidence="13" id="KW-1185">Reference proteome</keyword>
<evidence type="ECO:0000313" key="12">
    <source>
        <dbReference type="EMBL" id="GFH52128.1"/>
    </source>
</evidence>
<dbReference type="GO" id="GO:0008017">
    <property type="term" value="F:microtubule binding"/>
    <property type="evidence" value="ECO:0007669"/>
    <property type="project" value="InterPro"/>
</dbReference>
<dbReference type="PANTHER" id="PTHR31363">
    <property type="entry name" value="TRAF3-INTERACTING PROTEIN 1"/>
    <property type="match status" value="1"/>
</dbReference>
<dbReference type="InterPro" id="IPR040468">
    <property type="entry name" value="TRAF3IP1_N"/>
</dbReference>
<dbReference type="GO" id="GO:0030992">
    <property type="term" value="C:intraciliary transport particle B"/>
    <property type="evidence" value="ECO:0007669"/>
    <property type="project" value="TreeGrafter"/>
</dbReference>
<evidence type="ECO:0000256" key="2">
    <source>
        <dbReference type="ARBA" id="ARBA00004430"/>
    </source>
</evidence>
<feature type="compositionally biased region" description="Basic and acidic residues" evidence="10">
    <location>
        <begin position="488"/>
        <end position="505"/>
    </location>
</feature>
<feature type="region of interest" description="Disordered" evidence="10">
    <location>
        <begin position="276"/>
        <end position="299"/>
    </location>
</feature>
<dbReference type="AlphaFoldDB" id="A0AAD3H6T6"/>
<dbReference type="GO" id="GO:0042073">
    <property type="term" value="P:intraciliary transport"/>
    <property type="evidence" value="ECO:0007669"/>
    <property type="project" value="TreeGrafter"/>
</dbReference>
<evidence type="ECO:0000256" key="6">
    <source>
        <dbReference type="ARBA" id="ARBA00023212"/>
    </source>
</evidence>
<keyword evidence="4" id="KW-0970">Cilium biogenesis/degradation</keyword>
<dbReference type="GO" id="GO:0060271">
    <property type="term" value="P:cilium assembly"/>
    <property type="evidence" value="ECO:0007669"/>
    <property type="project" value="TreeGrafter"/>
</dbReference>
<evidence type="ECO:0000256" key="3">
    <source>
        <dbReference type="ARBA" id="ARBA00022490"/>
    </source>
</evidence>
<evidence type="ECO:0000256" key="4">
    <source>
        <dbReference type="ARBA" id="ARBA00022794"/>
    </source>
</evidence>
<keyword evidence="5 9" id="KW-0175">Coiled coil</keyword>
<evidence type="ECO:0000259" key="11">
    <source>
        <dbReference type="Pfam" id="PF10243"/>
    </source>
</evidence>
<dbReference type="InterPro" id="IPR042576">
    <property type="entry name" value="TRAF3IP1_N_sf"/>
</dbReference>